<accession>J9G6B9</accession>
<reference evidence="1" key="1">
    <citation type="journal article" date="2012" name="PLoS ONE">
        <title>Gene sets for utilization of primary and secondary nutrition supplies in the distal gut of endangered iberian lynx.</title>
        <authorList>
            <person name="Alcaide M."/>
            <person name="Messina E."/>
            <person name="Richter M."/>
            <person name="Bargiela R."/>
            <person name="Peplies J."/>
            <person name="Huws S.A."/>
            <person name="Newbold C.J."/>
            <person name="Golyshin P.N."/>
            <person name="Simon M.A."/>
            <person name="Lopez G."/>
            <person name="Yakimov M.M."/>
            <person name="Ferrer M."/>
        </authorList>
    </citation>
    <scope>NUCLEOTIDE SEQUENCE</scope>
</reference>
<sequence>MYDRFTIQFNRSVISINKPDNHIKSGCFTCSVGTQKSYNFTGFHFKTDAFNDSPRAVVFHQLISFKGMNAVLVVINIRHDLFLGLSRQLG</sequence>
<name>J9G6B9_9ZZZZ</name>
<proteinExistence type="predicted"/>
<protein>
    <submittedName>
        <fullName evidence="1">Uncharacterized protein</fullName>
    </submittedName>
</protein>
<comment type="caution">
    <text evidence="1">The sequence shown here is derived from an EMBL/GenBank/DDBJ whole genome shotgun (WGS) entry which is preliminary data.</text>
</comment>
<gene>
    <name evidence="1" type="ORF">EVA_09477</name>
</gene>
<organism evidence="1">
    <name type="scientific">gut metagenome</name>
    <dbReference type="NCBI Taxonomy" id="749906"/>
    <lineage>
        <taxon>unclassified sequences</taxon>
        <taxon>metagenomes</taxon>
        <taxon>organismal metagenomes</taxon>
    </lineage>
</organism>
<dbReference type="EMBL" id="AMCI01002548">
    <property type="protein sequence ID" value="EJX02419.1"/>
    <property type="molecule type" value="Genomic_DNA"/>
</dbReference>
<evidence type="ECO:0000313" key="1">
    <source>
        <dbReference type="EMBL" id="EJX02419.1"/>
    </source>
</evidence>
<dbReference type="AlphaFoldDB" id="J9G6B9"/>